<reference evidence="2" key="1">
    <citation type="journal article" date="2020" name="Stud. Mycol.">
        <title>101 Dothideomycetes genomes: a test case for predicting lifestyles and emergence of pathogens.</title>
        <authorList>
            <person name="Haridas S."/>
            <person name="Albert R."/>
            <person name="Binder M."/>
            <person name="Bloem J."/>
            <person name="Labutti K."/>
            <person name="Salamov A."/>
            <person name="Andreopoulos B."/>
            <person name="Baker S."/>
            <person name="Barry K."/>
            <person name="Bills G."/>
            <person name="Bluhm B."/>
            <person name="Cannon C."/>
            <person name="Castanera R."/>
            <person name="Culley D."/>
            <person name="Daum C."/>
            <person name="Ezra D."/>
            <person name="Gonzalez J."/>
            <person name="Henrissat B."/>
            <person name="Kuo A."/>
            <person name="Liang C."/>
            <person name="Lipzen A."/>
            <person name="Lutzoni F."/>
            <person name="Magnuson J."/>
            <person name="Mondo S."/>
            <person name="Nolan M."/>
            <person name="Ohm R."/>
            <person name="Pangilinan J."/>
            <person name="Park H.-J."/>
            <person name="Ramirez L."/>
            <person name="Alfaro M."/>
            <person name="Sun H."/>
            <person name="Tritt A."/>
            <person name="Yoshinaga Y."/>
            <person name="Zwiers L.-H."/>
            <person name="Turgeon B."/>
            <person name="Goodwin S."/>
            <person name="Spatafora J."/>
            <person name="Crous P."/>
            <person name="Grigoriev I."/>
        </authorList>
    </citation>
    <scope>NUCLEOTIDE SEQUENCE</scope>
    <source>
        <strain evidence="2">CBS 121167</strain>
    </source>
</reference>
<protein>
    <recommendedName>
        <fullName evidence="4">Transmembrane protein</fullName>
    </recommendedName>
</protein>
<accession>A0A6A6B688</accession>
<feature type="transmembrane region" description="Helical" evidence="1">
    <location>
        <begin position="38"/>
        <end position="61"/>
    </location>
</feature>
<gene>
    <name evidence="2" type="ORF">K452DRAFT_63546</name>
</gene>
<keyword evidence="1" id="KW-0472">Membrane</keyword>
<dbReference type="AlphaFoldDB" id="A0A6A6B688"/>
<feature type="transmembrane region" description="Helical" evidence="1">
    <location>
        <begin position="76"/>
        <end position="99"/>
    </location>
</feature>
<sequence length="121" mass="13940">MEARGGRAGSKAGILFFFSPLFLLNIIYYCFHYHRCRLASAIFPCLVFWISGSVVACMRVWERTLVGRRWWYVRRGVGYISLLCVCVGGRLCLFAWAYINSSVRERRYLVMVVAAAFSSFV</sequence>
<keyword evidence="1" id="KW-0812">Transmembrane</keyword>
<dbReference type="GeneID" id="54304450"/>
<name>A0A6A6B688_9PEZI</name>
<evidence type="ECO:0000313" key="2">
    <source>
        <dbReference type="EMBL" id="KAF2139642.1"/>
    </source>
</evidence>
<organism evidence="2 3">
    <name type="scientific">Aplosporella prunicola CBS 121167</name>
    <dbReference type="NCBI Taxonomy" id="1176127"/>
    <lineage>
        <taxon>Eukaryota</taxon>
        <taxon>Fungi</taxon>
        <taxon>Dikarya</taxon>
        <taxon>Ascomycota</taxon>
        <taxon>Pezizomycotina</taxon>
        <taxon>Dothideomycetes</taxon>
        <taxon>Dothideomycetes incertae sedis</taxon>
        <taxon>Botryosphaeriales</taxon>
        <taxon>Aplosporellaceae</taxon>
        <taxon>Aplosporella</taxon>
    </lineage>
</organism>
<evidence type="ECO:0000256" key="1">
    <source>
        <dbReference type="SAM" id="Phobius"/>
    </source>
</evidence>
<keyword evidence="1" id="KW-1133">Transmembrane helix</keyword>
<dbReference type="EMBL" id="ML995492">
    <property type="protein sequence ID" value="KAF2139642.1"/>
    <property type="molecule type" value="Genomic_DNA"/>
</dbReference>
<keyword evidence="3" id="KW-1185">Reference proteome</keyword>
<evidence type="ECO:0008006" key="4">
    <source>
        <dbReference type="Google" id="ProtNLM"/>
    </source>
</evidence>
<dbReference type="Proteomes" id="UP000799438">
    <property type="component" value="Unassembled WGS sequence"/>
</dbReference>
<proteinExistence type="predicted"/>
<feature type="transmembrane region" description="Helical" evidence="1">
    <location>
        <begin position="12"/>
        <end position="31"/>
    </location>
</feature>
<dbReference type="RefSeq" id="XP_033395355.1">
    <property type="nucleotide sequence ID" value="XM_033546943.1"/>
</dbReference>
<evidence type="ECO:0000313" key="3">
    <source>
        <dbReference type="Proteomes" id="UP000799438"/>
    </source>
</evidence>